<dbReference type="Pfam" id="PF13476">
    <property type="entry name" value="AAA_23"/>
    <property type="match status" value="1"/>
</dbReference>
<dbReference type="RefSeq" id="WP_328851227.1">
    <property type="nucleotide sequence ID" value="NZ_CP108084.1"/>
</dbReference>
<evidence type="ECO:0000313" key="7">
    <source>
        <dbReference type="Proteomes" id="UP001432190"/>
    </source>
</evidence>
<dbReference type="InterPro" id="IPR038729">
    <property type="entry name" value="Rad50/SbcC_AAA"/>
</dbReference>
<comment type="similarity">
    <text evidence="1">Belongs to the SMC family. SbcC subfamily.</text>
</comment>
<protein>
    <recommendedName>
        <fullName evidence="3">Nuclease SbcCD subunit C</fullName>
    </recommendedName>
</protein>
<comment type="subunit">
    <text evidence="2">Heterodimer of SbcC and SbcD.</text>
</comment>
<feature type="domain" description="Rad50/SbcC-type AAA" evidence="5">
    <location>
        <begin position="23"/>
        <end position="240"/>
    </location>
</feature>
<sequence length="642" mass="71554">MTTTFRLNAVVLDTLEGPVRYAFPADLTILAGPTGVGKTTLLEAIKYGFGGDGVLAPVITESVTDISLDVTIGDARYLLVRSTDANKRRNVRVTDLRTRERLPDHSTDLDQSPSLNTLLMGALGLSDHMRAAARTSASTNAGSRISFADIFSFMYVAQSDMNRDIARSQDSYLESKRKTVFELLFMLTNERILSLRSDVNRLNAEVAAAQNETETIRSFLRTTNTKGKQEALEAFGDATNAQIAAEAQLKVLRAAINPVTDRETQVMRDLLTDAERRLADARAAVASLTRQRRELISERRRVEADLARLDRMRDAGDRIANIEFVTCPRCLQSLTARPVPNGACRVCLQHDPVTGGHDDDQYEQRQLTEQLREMDAQLKVLDSQLTIVNEAIADREALIKNLTIEIENRTSERVTPRLQAYTDASNKLANARARQRELATVLRQWDRVDDLAAAEDDLRAKRDRARAELTRLEADLDRRRREILDELNTEFGRVIRSIGVPSIKTATIHPTSYLPVLNGKPFHRASKGGGIITATQIAYWTSILYVVVSRGDTRFPSFLLIDSPRMALNAATDISTALYRRLANIAGALPGKLQLIVADNQLPDTVQRDFAEIDFDYDHPTVSTIHHPGPSAVETIYENDEE</sequence>
<name>A0ABZ1S3A9_9ACTN</name>
<feature type="coiled-coil region" evidence="4">
    <location>
        <begin position="271"/>
        <end position="312"/>
    </location>
</feature>
<proteinExistence type="inferred from homology"/>
<accession>A0ABZ1S3A9</accession>
<dbReference type="PANTHER" id="PTHR32114:SF2">
    <property type="entry name" value="ABC TRANSPORTER ABCH.3"/>
    <property type="match status" value="1"/>
</dbReference>
<keyword evidence="4" id="KW-0175">Coiled coil</keyword>
<evidence type="ECO:0000256" key="4">
    <source>
        <dbReference type="SAM" id="Coils"/>
    </source>
</evidence>
<dbReference type="PANTHER" id="PTHR32114">
    <property type="entry name" value="ABC TRANSPORTER ABCH.3"/>
    <property type="match status" value="1"/>
</dbReference>
<dbReference type="InterPro" id="IPR027417">
    <property type="entry name" value="P-loop_NTPase"/>
</dbReference>
<keyword evidence="7" id="KW-1185">Reference proteome</keyword>
<evidence type="ECO:0000256" key="3">
    <source>
        <dbReference type="ARBA" id="ARBA00013368"/>
    </source>
</evidence>
<dbReference type="SUPFAM" id="SSF52540">
    <property type="entry name" value="P-loop containing nucleoside triphosphate hydrolases"/>
    <property type="match status" value="1"/>
</dbReference>
<dbReference type="Gene3D" id="3.40.50.300">
    <property type="entry name" value="P-loop containing nucleotide triphosphate hydrolases"/>
    <property type="match status" value="1"/>
</dbReference>
<evidence type="ECO:0000259" key="5">
    <source>
        <dbReference type="Pfam" id="PF13476"/>
    </source>
</evidence>
<feature type="coiled-coil region" evidence="4">
    <location>
        <begin position="448"/>
        <end position="482"/>
    </location>
</feature>
<evidence type="ECO:0000256" key="2">
    <source>
        <dbReference type="ARBA" id="ARBA00011322"/>
    </source>
</evidence>
<gene>
    <name evidence="6" type="ORF">OG994_25665</name>
</gene>
<dbReference type="EMBL" id="CP108084">
    <property type="protein sequence ID" value="WUP48923.1"/>
    <property type="molecule type" value="Genomic_DNA"/>
</dbReference>
<evidence type="ECO:0000256" key="1">
    <source>
        <dbReference type="ARBA" id="ARBA00006930"/>
    </source>
</evidence>
<dbReference type="Proteomes" id="UP001432190">
    <property type="component" value="Chromosome"/>
</dbReference>
<evidence type="ECO:0000313" key="6">
    <source>
        <dbReference type="EMBL" id="WUP48923.1"/>
    </source>
</evidence>
<reference evidence="6" key="1">
    <citation type="submission" date="2022-10" db="EMBL/GenBank/DDBJ databases">
        <title>The complete genomes of actinobacterial strains from the NBC collection.</title>
        <authorList>
            <person name="Joergensen T.S."/>
            <person name="Alvarez Arevalo M."/>
            <person name="Sterndorff E.B."/>
            <person name="Faurdal D."/>
            <person name="Vuksanovic O."/>
            <person name="Mourched A.-S."/>
            <person name="Charusanti P."/>
            <person name="Shaw S."/>
            <person name="Blin K."/>
            <person name="Weber T."/>
        </authorList>
    </citation>
    <scope>NUCLEOTIDE SEQUENCE</scope>
    <source>
        <strain evidence="6">NBC_00256</strain>
    </source>
</reference>
<organism evidence="6 7">
    <name type="scientific">Micromonospora globbae</name>
    <dbReference type="NCBI Taxonomy" id="1894969"/>
    <lineage>
        <taxon>Bacteria</taxon>
        <taxon>Bacillati</taxon>
        <taxon>Actinomycetota</taxon>
        <taxon>Actinomycetes</taxon>
        <taxon>Micromonosporales</taxon>
        <taxon>Micromonosporaceae</taxon>
        <taxon>Micromonospora</taxon>
    </lineage>
</organism>